<dbReference type="PANTHER" id="PTHR48090">
    <property type="entry name" value="UNDECAPRENYL-PHOSPHATE 4-DEOXY-4-FORMAMIDO-L-ARABINOSE TRANSFERASE-RELATED"/>
    <property type="match status" value="1"/>
</dbReference>
<protein>
    <submittedName>
        <fullName evidence="2">Glycosyltransferase involved in cell wall biosynthesis</fullName>
    </submittedName>
</protein>
<proteinExistence type="predicted"/>
<dbReference type="InterPro" id="IPR001173">
    <property type="entry name" value="Glyco_trans_2-like"/>
</dbReference>
<keyword evidence="2" id="KW-0808">Transferase</keyword>
<dbReference type="CDD" id="cd04179">
    <property type="entry name" value="DPM_DPG-synthase_like"/>
    <property type="match status" value="1"/>
</dbReference>
<evidence type="ECO:0000259" key="1">
    <source>
        <dbReference type="Pfam" id="PF00535"/>
    </source>
</evidence>
<dbReference type="GO" id="GO:0016740">
    <property type="term" value="F:transferase activity"/>
    <property type="evidence" value="ECO:0007669"/>
    <property type="project" value="UniProtKB-KW"/>
</dbReference>
<evidence type="ECO:0000313" key="2">
    <source>
        <dbReference type="EMBL" id="MBB6251635.1"/>
    </source>
</evidence>
<dbReference type="PANTHER" id="PTHR48090:SF7">
    <property type="entry name" value="RFBJ PROTEIN"/>
    <property type="match status" value="1"/>
</dbReference>
<dbReference type="EMBL" id="JACIIZ010000005">
    <property type="protein sequence ID" value="MBB6251635.1"/>
    <property type="molecule type" value="Genomic_DNA"/>
</dbReference>
<accession>A0A7X0AYY1</accession>
<keyword evidence="3" id="KW-1185">Reference proteome</keyword>
<comment type="caution">
    <text evidence="2">The sequence shown here is derived from an EMBL/GenBank/DDBJ whole genome shotgun (WGS) entry which is preliminary data.</text>
</comment>
<dbReference type="RefSeq" id="WP_184800266.1">
    <property type="nucleotide sequence ID" value="NZ_JACIIZ010000005.1"/>
</dbReference>
<dbReference type="Gene3D" id="3.90.550.10">
    <property type="entry name" value="Spore Coat Polysaccharide Biosynthesis Protein SpsA, Chain A"/>
    <property type="match status" value="1"/>
</dbReference>
<dbReference type="SUPFAM" id="SSF53448">
    <property type="entry name" value="Nucleotide-diphospho-sugar transferases"/>
    <property type="match status" value="1"/>
</dbReference>
<gene>
    <name evidence="2" type="ORF">FHS74_002186</name>
</gene>
<name>A0A7X0AYY1_9PROT</name>
<reference evidence="2 3" key="1">
    <citation type="submission" date="2020-08" db="EMBL/GenBank/DDBJ databases">
        <title>Genomic Encyclopedia of Type Strains, Phase IV (KMG-IV): sequencing the most valuable type-strain genomes for metagenomic binning, comparative biology and taxonomic classification.</title>
        <authorList>
            <person name="Goeker M."/>
        </authorList>
    </citation>
    <scope>NUCLEOTIDE SEQUENCE [LARGE SCALE GENOMIC DNA]</scope>
    <source>
        <strain evidence="2 3">DSM 22198</strain>
    </source>
</reference>
<organism evidence="2 3">
    <name type="scientific">Nitrospirillum iridis</name>
    <dbReference type="NCBI Taxonomy" id="765888"/>
    <lineage>
        <taxon>Bacteria</taxon>
        <taxon>Pseudomonadati</taxon>
        <taxon>Pseudomonadota</taxon>
        <taxon>Alphaproteobacteria</taxon>
        <taxon>Rhodospirillales</taxon>
        <taxon>Azospirillaceae</taxon>
        <taxon>Nitrospirillum</taxon>
    </lineage>
</organism>
<evidence type="ECO:0000313" key="3">
    <source>
        <dbReference type="Proteomes" id="UP000539175"/>
    </source>
</evidence>
<dbReference type="InterPro" id="IPR029044">
    <property type="entry name" value="Nucleotide-diphossugar_trans"/>
</dbReference>
<dbReference type="Proteomes" id="UP000539175">
    <property type="component" value="Unassembled WGS sequence"/>
</dbReference>
<feature type="domain" description="Glycosyltransferase 2-like" evidence="1">
    <location>
        <begin position="9"/>
        <end position="166"/>
    </location>
</feature>
<sequence length="258" mass="28382">MLHDKKVAVVLPAYNAEKTLRQTYDEIPKDIVDDIILTDDASSDATVRLARELGIHTLRHDRNRGYGGNQKTCYQAALARGADIVIMLHPDYQYTPKLVTAMASMIASTEYDVVLASRILGKGALAGGMPLYKYVANRVLTCVENWLVGQKLSEYHTGYRAWSRDALARLPLLRCSDDFVFDNQMLVQAIGQGLKIGEISCPTKYFPEASSINLRRSVVYGLGVLRTALAFRLHRMAVVASPLFAPADHGRLSAGGPG</sequence>
<dbReference type="InterPro" id="IPR050256">
    <property type="entry name" value="Glycosyltransferase_2"/>
</dbReference>
<dbReference type="Pfam" id="PF00535">
    <property type="entry name" value="Glycos_transf_2"/>
    <property type="match status" value="1"/>
</dbReference>
<dbReference type="AlphaFoldDB" id="A0A7X0AYY1"/>